<dbReference type="Gene3D" id="3.40.50.300">
    <property type="entry name" value="P-loop containing nucleotide triphosphate hydrolases"/>
    <property type="match status" value="1"/>
</dbReference>
<reference evidence="1 2" key="1">
    <citation type="journal article" date="2016" name="Nat. Commun.">
        <title>Thousands of microbial genomes shed light on interconnected biogeochemical processes in an aquifer system.</title>
        <authorList>
            <person name="Anantharaman K."/>
            <person name="Brown C.T."/>
            <person name="Hug L.A."/>
            <person name="Sharon I."/>
            <person name="Castelle C.J."/>
            <person name="Probst A.J."/>
            <person name="Thomas B.C."/>
            <person name="Singh A."/>
            <person name="Wilkins M.J."/>
            <person name="Karaoz U."/>
            <person name="Brodie E.L."/>
            <person name="Williams K.H."/>
            <person name="Hubbard S.S."/>
            <person name="Banfield J.F."/>
        </authorList>
    </citation>
    <scope>NUCLEOTIDE SEQUENCE [LARGE SCALE GENOMIC DNA]</scope>
</reference>
<comment type="caution">
    <text evidence="1">The sequence shown here is derived from an EMBL/GenBank/DDBJ whole genome shotgun (WGS) entry which is preliminary data.</text>
</comment>
<sequence length="190" mass="22109">MKTIPQIIHQIQSINELKDFVLVAIDGRGGSGKTTCALLIKHKIPDADIITTDDFLNDELHKIDINQLELRVLIPFSKGKSAKYLEFDGQKREERIVKPKGVVIIEGIYSSHSSLKNYYDMTIWVKAEDVDKKVEKRDGFYDEDWEKYHRPNENEYITEDRPQDRANYIINNVQNESLNNLKLLWEKVCG</sequence>
<evidence type="ECO:0000313" key="1">
    <source>
        <dbReference type="EMBL" id="OGK15045.1"/>
    </source>
</evidence>
<proteinExistence type="predicted"/>
<evidence type="ECO:0008006" key="3">
    <source>
        <dbReference type="Google" id="ProtNLM"/>
    </source>
</evidence>
<dbReference type="AlphaFoldDB" id="A0A1F7G8I8"/>
<dbReference type="EMBL" id="MFZF01000036">
    <property type="protein sequence ID" value="OGK15045.1"/>
    <property type="molecule type" value="Genomic_DNA"/>
</dbReference>
<protein>
    <recommendedName>
        <fullName evidence="3">Phosphoribulokinase/uridine kinase domain-containing protein</fullName>
    </recommendedName>
</protein>
<name>A0A1F7G8I8_9BACT</name>
<organism evidence="1 2">
    <name type="scientific">Candidatus Roizmanbacteria bacterium RIFCSPHIGHO2_01_FULL_39_12b</name>
    <dbReference type="NCBI Taxonomy" id="1802030"/>
    <lineage>
        <taxon>Bacteria</taxon>
        <taxon>Candidatus Roizmaniibacteriota</taxon>
    </lineage>
</organism>
<accession>A0A1F7G8I8</accession>
<dbReference type="InterPro" id="IPR027417">
    <property type="entry name" value="P-loop_NTPase"/>
</dbReference>
<dbReference type="Proteomes" id="UP000178372">
    <property type="component" value="Unassembled WGS sequence"/>
</dbReference>
<gene>
    <name evidence="1" type="ORF">A2690_02955</name>
</gene>
<evidence type="ECO:0000313" key="2">
    <source>
        <dbReference type="Proteomes" id="UP000178372"/>
    </source>
</evidence>
<dbReference type="SUPFAM" id="SSF52540">
    <property type="entry name" value="P-loop containing nucleoside triphosphate hydrolases"/>
    <property type="match status" value="1"/>
</dbReference>